<accession>A0A7C5XM55</accession>
<proteinExistence type="predicted"/>
<name>A0A7C5XM55_9CREN</name>
<protein>
    <submittedName>
        <fullName evidence="1">Uncharacterized protein</fullName>
    </submittedName>
</protein>
<sequence>MDRYCKLLSIIDNLPKPLLEQFHYPTSSLKHLYIDKALSIDTLIPKLSNGRVDEKHEIKCR</sequence>
<dbReference type="AlphaFoldDB" id="A0A7C5XM55"/>
<reference evidence="1" key="1">
    <citation type="journal article" date="2020" name="mSystems">
        <title>Genome- and Community-Level Interaction Insights into Carbon Utilization and Element Cycling Functions of Hydrothermarchaeota in Hydrothermal Sediment.</title>
        <authorList>
            <person name="Zhou Z."/>
            <person name="Liu Y."/>
            <person name="Xu W."/>
            <person name="Pan J."/>
            <person name="Luo Z.H."/>
            <person name="Li M."/>
        </authorList>
    </citation>
    <scope>NUCLEOTIDE SEQUENCE [LARGE SCALE GENOMIC DNA]</scope>
    <source>
        <strain evidence="1">SpSt-1121</strain>
    </source>
</reference>
<evidence type="ECO:0000313" key="1">
    <source>
        <dbReference type="EMBL" id="HHP81548.1"/>
    </source>
</evidence>
<dbReference type="EMBL" id="DRZI01000115">
    <property type="protein sequence ID" value="HHP81548.1"/>
    <property type="molecule type" value="Genomic_DNA"/>
</dbReference>
<organism evidence="1">
    <name type="scientific">Ignisphaera aggregans</name>
    <dbReference type="NCBI Taxonomy" id="334771"/>
    <lineage>
        <taxon>Archaea</taxon>
        <taxon>Thermoproteota</taxon>
        <taxon>Thermoprotei</taxon>
        <taxon>Desulfurococcales</taxon>
        <taxon>Desulfurococcaceae</taxon>
        <taxon>Ignisphaera</taxon>
    </lineage>
</organism>
<gene>
    <name evidence="1" type="ORF">ENM84_02665</name>
</gene>
<comment type="caution">
    <text evidence="1">The sequence shown here is derived from an EMBL/GenBank/DDBJ whole genome shotgun (WGS) entry which is preliminary data.</text>
</comment>